<dbReference type="InterPro" id="IPR058982">
    <property type="entry name" value="Beta-barrel_AprE"/>
</dbReference>
<dbReference type="InterPro" id="IPR050739">
    <property type="entry name" value="MFP"/>
</dbReference>
<keyword evidence="5 8" id="KW-1133">Transmembrane helix</keyword>
<evidence type="ECO:0000259" key="9">
    <source>
        <dbReference type="Pfam" id="PF26002"/>
    </source>
</evidence>
<proteinExistence type="inferred from homology"/>
<dbReference type="InterPro" id="IPR006144">
    <property type="entry name" value="Secretion_HlyD_CS"/>
</dbReference>
<evidence type="ECO:0000256" key="6">
    <source>
        <dbReference type="ARBA" id="ARBA00023136"/>
    </source>
</evidence>
<keyword evidence="4 8" id="KW-0812">Transmembrane</keyword>
<dbReference type="HOGENOM" id="CLU_023976_4_2_6"/>
<dbReference type="STRING" id="1348114.OM33_01340"/>
<dbReference type="Gene3D" id="2.40.50.100">
    <property type="match status" value="1"/>
</dbReference>
<feature type="transmembrane region" description="Helical" evidence="8">
    <location>
        <begin position="32"/>
        <end position="52"/>
    </location>
</feature>
<gene>
    <name evidence="10" type="ORF">OM33_01340</name>
</gene>
<name>A0A0A7ED37_9GAMM</name>
<dbReference type="Pfam" id="PF26002">
    <property type="entry name" value="Beta-barrel_AprE"/>
    <property type="match status" value="1"/>
</dbReference>
<reference evidence="10 11" key="1">
    <citation type="submission" date="2014-11" db="EMBL/GenBank/DDBJ databases">
        <title>Complete Genome Sequence of Pseudoalteromonas sp. Strain OCN003 Isolated from Kaneohe Bay, Oahu, Hawaii.</title>
        <authorList>
            <person name="Beurmann S."/>
            <person name="Videau P."/>
            <person name="Ushijima B."/>
            <person name="Smith A.M."/>
            <person name="Aeby G.S."/>
            <person name="Callahan S.M."/>
            <person name="Belcaid M."/>
        </authorList>
    </citation>
    <scope>NUCLEOTIDE SEQUENCE [LARGE SCALE GENOMIC DNA]</scope>
    <source>
        <strain evidence="10 11">OCN003</strain>
    </source>
</reference>
<evidence type="ECO:0000256" key="4">
    <source>
        <dbReference type="ARBA" id="ARBA00022692"/>
    </source>
</evidence>
<feature type="coiled-coil region" evidence="7">
    <location>
        <begin position="107"/>
        <end position="134"/>
    </location>
</feature>
<dbReference type="OrthoDB" id="9775513at2"/>
<dbReference type="KEGG" id="pseo:OM33_01340"/>
<dbReference type="EMBL" id="CP009888">
    <property type="protein sequence ID" value="AIY63947.1"/>
    <property type="molecule type" value="Genomic_DNA"/>
</dbReference>
<keyword evidence="3" id="KW-0813">Transport</keyword>
<dbReference type="GO" id="GO:0009306">
    <property type="term" value="P:protein secretion"/>
    <property type="evidence" value="ECO:0007669"/>
    <property type="project" value="InterPro"/>
</dbReference>
<dbReference type="PROSITE" id="PS00543">
    <property type="entry name" value="HLYD_FAMILY"/>
    <property type="match status" value="1"/>
</dbReference>
<evidence type="ECO:0000313" key="11">
    <source>
        <dbReference type="Proteomes" id="UP000030341"/>
    </source>
</evidence>
<dbReference type="PANTHER" id="PTHR30386:SF28">
    <property type="entry name" value="EXPORTED PROTEIN"/>
    <property type="match status" value="1"/>
</dbReference>
<comment type="similarity">
    <text evidence="2">Belongs to the membrane fusion protein (MFP) (TC 8.A.1) family.</text>
</comment>
<dbReference type="Proteomes" id="UP000030341">
    <property type="component" value="Chromosome 1"/>
</dbReference>
<dbReference type="RefSeq" id="WP_038637734.1">
    <property type="nucleotide sequence ID" value="NZ_CP009888.1"/>
</dbReference>
<organism evidence="10 11">
    <name type="scientific">Pseudoalteromonas piratica</name>
    <dbReference type="NCBI Taxonomy" id="1348114"/>
    <lineage>
        <taxon>Bacteria</taxon>
        <taxon>Pseudomonadati</taxon>
        <taxon>Pseudomonadota</taxon>
        <taxon>Gammaproteobacteria</taxon>
        <taxon>Alteromonadales</taxon>
        <taxon>Pseudoalteromonadaceae</taxon>
        <taxon>Pseudoalteromonas</taxon>
    </lineage>
</organism>
<feature type="domain" description="AprE-like beta-barrel" evidence="9">
    <location>
        <begin position="298"/>
        <end position="391"/>
    </location>
</feature>
<accession>A0A0A7ED37</accession>
<evidence type="ECO:0000313" key="10">
    <source>
        <dbReference type="EMBL" id="AIY63947.1"/>
    </source>
</evidence>
<evidence type="ECO:0000256" key="1">
    <source>
        <dbReference type="ARBA" id="ARBA00004167"/>
    </source>
</evidence>
<dbReference type="PRINTS" id="PR01490">
    <property type="entry name" value="RTXTOXIND"/>
</dbReference>
<evidence type="ECO:0000256" key="2">
    <source>
        <dbReference type="ARBA" id="ARBA00009477"/>
    </source>
</evidence>
<protein>
    <recommendedName>
        <fullName evidence="9">AprE-like beta-barrel domain-containing protein</fullName>
    </recommendedName>
</protein>
<dbReference type="AlphaFoldDB" id="A0A0A7ED37"/>
<dbReference type="GO" id="GO:0016020">
    <property type="term" value="C:membrane"/>
    <property type="evidence" value="ECO:0007669"/>
    <property type="project" value="UniProtKB-SubCell"/>
</dbReference>
<evidence type="ECO:0000256" key="3">
    <source>
        <dbReference type="ARBA" id="ARBA00022448"/>
    </source>
</evidence>
<evidence type="ECO:0000256" key="5">
    <source>
        <dbReference type="ARBA" id="ARBA00022989"/>
    </source>
</evidence>
<keyword evidence="11" id="KW-1185">Reference proteome</keyword>
<dbReference type="PANTHER" id="PTHR30386">
    <property type="entry name" value="MEMBRANE FUSION SUBUNIT OF EMRAB-TOLC MULTIDRUG EFFLUX PUMP"/>
    <property type="match status" value="1"/>
</dbReference>
<evidence type="ECO:0000256" key="8">
    <source>
        <dbReference type="SAM" id="Phobius"/>
    </source>
</evidence>
<sequence length="412" mass="47102">MANLFRNEVIENKKSQILGNVILTQPQNFTTITFYLTLITALIVLFLSFASLNRKEVVKGYLTPNLGLKKVYPHRGGIVDNIFISEGDFVEQGQKLFSIKSENIMSTQGSENLILELEKQIKDATKQKVILKNLNDLKKKELEESIKYLKKSFITLDTQINALKKRLKINKERRKKFLRLHEKNNISEELFNEQEEAYLSIIGDIAVNESHREKQLELLNLKNIALESLPIEFEKQLLNINKMISELTLRKEDISEKTSLDVLSPSAGKVTSIQVSSGEMVFSHIPSLSLIPKDSHLEAELLIPTRSYGFINKNQITRIRYEAFPYQRFGVAKGIISEVSKSVILPGELLVPIEIKEPVYKVKVKLEDQAVSLYGRKSELQAGMLLEADIILERRTLLEWLLEPIFSITGKF</sequence>
<evidence type="ECO:0000256" key="7">
    <source>
        <dbReference type="SAM" id="Coils"/>
    </source>
</evidence>
<dbReference type="eggNOG" id="COG0845">
    <property type="taxonomic scope" value="Bacteria"/>
</dbReference>
<keyword evidence="6 8" id="KW-0472">Membrane</keyword>
<keyword evidence="7" id="KW-0175">Coiled coil</keyword>
<comment type="subcellular location">
    <subcellularLocation>
        <location evidence="1">Membrane</location>
        <topology evidence="1">Single-pass membrane protein</topology>
    </subcellularLocation>
</comment>